<dbReference type="EMBL" id="JACVEL010000001">
    <property type="protein sequence ID" value="MBC9811295.1"/>
    <property type="molecule type" value="Genomic_DNA"/>
</dbReference>
<name>A0A8J6PHZ0_9FLAO</name>
<proteinExistence type="predicted"/>
<protein>
    <submittedName>
        <fullName evidence="1">Uncharacterized protein</fullName>
    </submittedName>
</protein>
<evidence type="ECO:0000313" key="2">
    <source>
        <dbReference type="Proteomes" id="UP000652681"/>
    </source>
</evidence>
<evidence type="ECO:0000313" key="1">
    <source>
        <dbReference type="EMBL" id="MBC9811295.1"/>
    </source>
</evidence>
<sequence length="224" mass="25814">MKKNPFKPTFFTAFLTFWCIQLSLFSQKSYEFSLPVPVETAPVYSVETTYFGTYISTKGPQLSYELNEKGLFIHTINIQAISKETLRENSKYSIRNEHIFGVVEDSIPYVFQDDNYYFGVRNAVQLAGVESSNKLVPNGPGSYVLNFKTDNGYTPALLELKNNQLHISYFDYNEESKLFNKIKETQPVTSENGLTTIVLTPTLKEWQKLFKKELFGEVQVFEKQ</sequence>
<comment type="caution">
    <text evidence="1">The sequence shown here is derived from an EMBL/GenBank/DDBJ whole genome shotgun (WGS) entry which is preliminary data.</text>
</comment>
<accession>A0A8J6PHZ0</accession>
<gene>
    <name evidence="1" type="ORF">H9Y05_02290</name>
</gene>
<dbReference type="Proteomes" id="UP000652681">
    <property type="component" value="Unassembled WGS sequence"/>
</dbReference>
<organism evidence="1 2">
    <name type="scientific">Taishania pollutisoli</name>
    <dbReference type="NCBI Taxonomy" id="2766479"/>
    <lineage>
        <taxon>Bacteria</taxon>
        <taxon>Pseudomonadati</taxon>
        <taxon>Bacteroidota</taxon>
        <taxon>Flavobacteriia</taxon>
        <taxon>Flavobacteriales</taxon>
        <taxon>Crocinitomicaceae</taxon>
        <taxon>Taishania</taxon>
    </lineage>
</organism>
<dbReference type="RefSeq" id="WP_216713384.1">
    <property type="nucleotide sequence ID" value="NZ_JACVEL010000001.1"/>
</dbReference>
<dbReference type="AlphaFoldDB" id="A0A8J6PHZ0"/>
<keyword evidence="2" id="KW-1185">Reference proteome</keyword>
<reference evidence="1" key="1">
    <citation type="submission" date="2020-09" db="EMBL/GenBank/DDBJ databases">
        <title>Taishania pollutisoli gen. nov., sp. nov., Isolated from Tetrabromobisphenol A-Contaminated Soil.</title>
        <authorList>
            <person name="Chen Q."/>
        </authorList>
    </citation>
    <scope>NUCLEOTIDE SEQUENCE</scope>
    <source>
        <strain evidence="1">CZZ-1</strain>
    </source>
</reference>